<name>A0A915K2R0_ROMCU</name>
<proteinExistence type="predicted"/>
<sequence length="94" mass="10925">MTFFVKRRILVNEMAQMLWKIPYRDIVQLSELHSRQHASFQSVSTTMSEDTAEAMLKGNECIAYYKGTLVWQRVHNASVVMSSEKDHVQMKTVT</sequence>
<accession>A0A915K2R0</accession>
<reference evidence="2" key="1">
    <citation type="submission" date="2022-11" db="UniProtKB">
        <authorList>
            <consortium name="WormBaseParasite"/>
        </authorList>
    </citation>
    <scope>IDENTIFICATION</scope>
</reference>
<protein>
    <submittedName>
        <fullName evidence="2">Uncharacterized protein</fullName>
    </submittedName>
</protein>
<keyword evidence="1" id="KW-1185">Reference proteome</keyword>
<dbReference type="WBParaSite" id="nRc.2.0.1.t32611-RA">
    <property type="protein sequence ID" value="nRc.2.0.1.t32611-RA"/>
    <property type="gene ID" value="nRc.2.0.1.g32611"/>
</dbReference>
<evidence type="ECO:0000313" key="2">
    <source>
        <dbReference type="WBParaSite" id="nRc.2.0.1.t32611-RA"/>
    </source>
</evidence>
<organism evidence="1 2">
    <name type="scientific">Romanomermis culicivorax</name>
    <name type="common">Nematode worm</name>
    <dbReference type="NCBI Taxonomy" id="13658"/>
    <lineage>
        <taxon>Eukaryota</taxon>
        <taxon>Metazoa</taxon>
        <taxon>Ecdysozoa</taxon>
        <taxon>Nematoda</taxon>
        <taxon>Enoplea</taxon>
        <taxon>Dorylaimia</taxon>
        <taxon>Mermithida</taxon>
        <taxon>Mermithoidea</taxon>
        <taxon>Mermithidae</taxon>
        <taxon>Romanomermis</taxon>
    </lineage>
</organism>
<dbReference type="AlphaFoldDB" id="A0A915K2R0"/>
<evidence type="ECO:0000313" key="1">
    <source>
        <dbReference type="Proteomes" id="UP000887565"/>
    </source>
</evidence>
<dbReference type="Proteomes" id="UP000887565">
    <property type="component" value="Unplaced"/>
</dbReference>